<name>A0A6C0EM94_9ZZZZ</name>
<accession>A0A6C0EM94</accession>
<keyword evidence="1" id="KW-0175">Coiled coil</keyword>
<organism evidence="2">
    <name type="scientific">viral metagenome</name>
    <dbReference type="NCBI Taxonomy" id="1070528"/>
    <lineage>
        <taxon>unclassified sequences</taxon>
        <taxon>metagenomes</taxon>
        <taxon>organismal metagenomes</taxon>
    </lineage>
</organism>
<reference evidence="2" key="1">
    <citation type="journal article" date="2020" name="Nature">
        <title>Giant virus diversity and host interactions through global metagenomics.</title>
        <authorList>
            <person name="Schulz F."/>
            <person name="Roux S."/>
            <person name="Paez-Espino D."/>
            <person name="Jungbluth S."/>
            <person name="Walsh D.A."/>
            <person name="Denef V.J."/>
            <person name="McMahon K.D."/>
            <person name="Konstantinidis K.T."/>
            <person name="Eloe-Fadrosh E.A."/>
            <person name="Kyrpides N.C."/>
            <person name="Woyke T."/>
        </authorList>
    </citation>
    <scope>NUCLEOTIDE SEQUENCE</scope>
    <source>
        <strain evidence="2">GVMAG-M-3300005589-24</strain>
    </source>
</reference>
<dbReference type="AlphaFoldDB" id="A0A6C0EM94"/>
<feature type="coiled-coil region" evidence="1">
    <location>
        <begin position="34"/>
        <end position="68"/>
    </location>
</feature>
<proteinExistence type="predicted"/>
<evidence type="ECO:0000256" key="1">
    <source>
        <dbReference type="SAM" id="Coils"/>
    </source>
</evidence>
<protein>
    <submittedName>
        <fullName evidence="2">Uncharacterized protein</fullName>
    </submittedName>
</protein>
<dbReference type="EMBL" id="MN738877">
    <property type="protein sequence ID" value="QHT29419.1"/>
    <property type="molecule type" value="Genomic_DNA"/>
</dbReference>
<evidence type="ECO:0000313" key="2">
    <source>
        <dbReference type="EMBL" id="QHT29419.1"/>
    </source>
</evidence>
<sequence>MDKNANRLQLSLVMPGFIGAQYLLQSQDRSETPYKDQAERILKMQTEIEELQQKIGTLQTAVDELKADVCRIRLAEWQHIDLN</sequence>